<evidence type="ECO:0000313" key="2">
    <source>
        <dbReference type="Proteomes" id="UP000710432"/>
    </source>
</evidence>
<organism evidence="1 2">
    <name type="scientific">Microtus ochrogaster</name>
    <name type="common">Prairie vole</name>
    <dbReference type="NCBI Taxonomy" id="79684"/>
    <lineage>
        <taxon>Eukaryota</taxon>
        <taxon>Metazoa</taxon>
        <taxon>Chordata</taxon>
        <taxon>Craniata</taxon>
        <taxon>Vertebrata</taxon>
        <taxon>Euteleostomi</taxon>
        <taxon>Mammalia</taxon>
        <taxon>Eutheria</taxon>
        <taxon>Euarchontoglires</taxon>
        <taxon>Glires</taxon>
        <taxon>Rodentia</taxon>
        <taxon>Myomorpha</taxon>
        <taxon>Muroidea</taxon>
        <taxon>Cricetidae</taxon>
        <taxon>Arvicolinae</taxon>
        <taxon>Microtus</taxon>
    </lineage>
</organism>
<evidence type="ECO:0000313" key="1">
    <source>
        <dbReference type="EMBL" id="KAH0500080.1"/>
    </source>
</evidence>
<protein>
    <submittedName>
        <fullName evidence="1">Tumor necrosis factor ligand superfamily member 13B</fullName>
    </submittedName>
</protein>
<sequence>MDEAAETQPPRPSFCPEKGEEMKVGGVSITPQKECTWVGICRDGRLLTATLLLALLSSSLTVMSLYRFAALQADLMSLRAELQRYRAAAAPAAPRTPGAPAEAKLLAPAAARAHNSSFGHRNRRAFENPEETDCCHKQTFVTVLILMDISVYSGQDATVVSLPSFLASKDWFWKQTTTSLF</sequence>
<comment type="caution">
    <text evidence="1">The sequence shown here is derived from an EMBL/GenBank/DDBJ whole genome shotgun (WGS) entry which is preliminary data.</text>
</comment>
<dbReference type="EMBL" id="JAATJU010027900">
    <property type="protein sequence ID" value="KAH0500080.1"/>
    <property type="molecule type" value="Genomic_DNA"/>
</dbReference>
<reference evidence="1" key="1">
    <citation type="submission" date="2020-03" db="EMBL/GenBank/DDBJ databases">
        <title>Studies in the Genomics of Life Span.</title>
        <authorList>
            <person name="Glass D."/>
        </authorList>
    </citation>
    <scope>NUCLEOTIDE SEQUENCE</scope>
    <source>
        <strain evidence="1">LTLLF</strain>
        <tissue evidence="1">Muscle</tissue>
    </source>
</reference>
<dbReference type="Proteomes" id="UP000710432">
    <property type="component" value="Unassembled WGS sequence"/>
</dbReference>
<gene>
    <name evidence="1" type="ORF">LTLLF_202815</name>
</gene>
<accession>A0A8J6KJ64</accession>
<proteinExistence type="predicted"/>
<name>A0A8J6KJ64_MICOH</name>
<dbReference type="AlphaFoldDB" id="A0A8J6KJ64"/>